<dbReference type="HOGENOM" id="CLU_2251859_0_0_1"/>
<evidence type="ECO:0000313" key="2">
    <source>
        <dbReference type="Proteomes" id="UP000011668"/>
    </source>
</evidence>
<name>L8WDR7_THACA</name>
<gene>
    <name evidence="1" type="ORF">AG1IA_09669</name>
</gene>
<comment type="caution">
    <text evidence="1">The sequence shown here is derived from an EMBL/GenBank/DDBJ whole genome shotgun (WGS) entry which is preliminary data.</text>
</comment>
<protein>
    <submittedName>
        <fullName evidence="1">Rac1 domain-containing protein</fullName>
    </submittedName>
</protein>
<dbReference type="Proteomes" id="UP000011668">
    <property type="component" value="Unassembled WGS sequence"/>
</dbReference>
<dbReference type="EMBL" id="AFRT01003736">
    <property type="protein sequence ID" value="ELU36301.1"/>
    <property type="molecule type" value="Genomic_DNA"/>
</dbReference>
<dbReference type="AlphaFoldDB" id="L8WDR7"/>
<sequence>MLSATVGEPQHAEGSLEILGQGAEVGHVLTTSTVTKRKAQCGSAFLKPFTELILLEYCVFGVYSACTVQDRKRSSKDFSPIKQVHQISNVEVEEKGGGTLGMRW</sequence>
<reference evidence="1 2" key="1">
    <citation type="journal article" date="2013" name="Nat. Commun.">
        <title>The evolution and pathogenic mechanisms of the rice sheath blight pathogen.</title>
        <authorList>
            <person name="Zheng A."/>
            <person name="Lin R."/>
            <person name="Xu L."/>
            <person name="Qin P."/>
            <person name="Tang C."/>
            <person name="Ai P."/>
            <person name="Zhang D."/>
            <person name="Liu Y."/>
            <person name="Sun Z."/>
            <person name="Feng H."/>
            <person name="Wang Y."/>
            <person name="Chen Y."/>
            <person name="Liang X."/>
            <person name="Fu R."/>
            <person name="Li Q."/>
            <person name="Zhang J."/>
            <person name="Yu X."/>
            <person name="Xie Z."/>
            <person name="Ding L."/>
            <person name="Guan P."/>
            <person name="Tang J."/>
            <person name="Liang Y."/>
            <person name="Wang S."/>
            <person name="Deng Q."/>
            <person name="Li S."/>
            <person name="Zhu J."/>
            <person name="Wang L."/>
            <person name="Liu H."/>
            <person name="Li P."/>
        </authorList>
    </citation>
    <scope>NUCLEOTIDE SEQUENCE [LARGE SCALE GENOMIC DNA]</scope>
    <source>
        <strain evidence="2">AG-1 IA</strain>
    </source>
</reference>
<organism evidence="1 2">
    <name type="scientific">Thanatephorus cucumeris (strain AG1-IA)</name>
    <name type="common">Rice sheath blight fungus</name>
    <name type="synonym">Rhizoctonia solani</name>
    <dbReference type="NCBI Taxonomy" id="983506"/>
    <lineage>
        <taxon>Eukaryota</taxon>
        <taxon>Fungi</taxon>
        <taxon>Dikarya</taxon>
        <taxon>Basidiomycota</taxon>
        <taxon>Agaricomycotina</taxon>
        <taxon>Agaricomycetes</taxon>
        <taxon>Cantharellales</taxon>
        <taxon>Ceratobasidiaceae</taxon>
        <taxon>Rhizoctonia</taxon>
        <taxon>Rhizoctonia solani AG-1</taxon>
    </lineage>
</organism>
<proteinExistence type="predicted"/>
<keyword evidence="2" id="KW-1185">Reference proteome</keyword>
<accession>L8WDR7</accession>
<evidence type="ECO:0000313" key="1">
    <source>
        <dbReference type="EMBL" id="ELU36301.1"/>
    </source>
</evidence>